<protein>
    <submittedName>
        <fullName evidence="1">Uncharacterized protein</fullName>
    </submittedName>
</protein>
<reference evidence="1 2" key="1">
    <citation type="submission" date="2019-07" db="EMBL/GenBank/DDBJ databases">
        <authorList>
            <person name="Park M."/>
        </authorList>
    </citation>
    <scope>NUCLEOTIDE SEQUENCE [LARGE SCALE GENOMIC DNA]</scope>
    <source>
        <strain evidence="1 2">KCTC32445</strain>
    </source>
</reference>
<dbReference type="AlphaFoldDB" id="A0A553WA89"/>
<accession>A0A553WA89</accession>
<proteinExistence type="predicted"/>
<gene>
    <name evidence="1" type="ORF">FOM92_10445</name>
</gene>
<dbReference type="Proteomes" id="UP000320160">
    <property type="component" value="Unassembled WGS sequence"/>
</dbReference>
<evidence type="ECO:0000313" key="1">
    <source>
        <dbReference type="EMBL" id="TSB01596.1"/>
    </source>
</evidence>
<keyword evidence="2" id="KW-1185">Reference proteome</keyword>
<name>A0A553WA89_9SPHN</name>
<dbReference type="EMBL" id="VKKU01000002">
    <property type="protein sequence ID" value="TSB01596.1"/>
    <property type="molecule type" value="Genomic_DNA"/>
</dbReference>
<comment type="caution">
    <text evidence="1">The sequence shown here is derived from an EMBL/GenBank/DDBJ whole genome shotgun (WGS) entry which is preliminary data.</text>
</comment>
<dbReference type="RefSeq" id="WP_143776814.1">
    <property type="nucleotide sequence ID" value="NZ_VKKU01000002.1"/>
</dbReference>
<organism evidence="1 2">
    <name type="scientific">Sphingorhabdus contaminans</name>
    <dbReference type="NCBI Taxonomy" id="1343899"/>
    <lineage>
        <taxon>Bacteria</taxon>
        <taxon>Pseudomonadati</taxon>
        <taxon>Pseudomonadota</taxon>
        <taxon>Alphaproteobacteria</taxon>
        <taxon>Sphingomonadales</taxon>
        <taxon>Sphingomonadaceae</taxon>
        <taxon>Sphingorhabdus</taxon>
    </lineage>
</organism>
<evidence type="ECO:0000313" key="2">
    <source>
        <dbReference type="Proteomes" id="UP000320160"/>
    </source>
</evidence>
<sequence>MLNDRLAAAKMVAEKISALESAIDEALTCAAELTAATPVARKRAKLSPVVGQEAVSLVGDVMVALHAARAKSVAAHGEFASLRDAIGIKPSMTGDLWKFVDAAREQPALTQVA</sequence>